<dbReference type="InterPro" id="IPR051839">
    <property type="entry name" value="RD_transcriptional_regulator"/>
</dbReference>
<accession>A0ABY6CJK1</accession>
<proteinExistence type="predicted"/>
<protein>
    <submittedName>
        <fullName evidence="2">Transposase</fullName>
    </submittedName>
</protein>
<keyword evidence="1" id="KW-0175">Coiled coil</keyword>
<evidence type="ECO:0000313" key="5">
    <source>
        <dbReference type="EMBL" id="UXP33671.1"/>
    </source>
</evidence>
<dbReference type="InterPro" id="IPR002514">
    <property type="entry name" value="Transposase_8"/>
</dbReference>
<dbReference type="SUPFAM" id="SSF46689">
    <property type="entry name" value="Homeodomain-like"/>
    <property type="match status" value="1"/>
</dbReference>
<sequence length="104" mass="12135">MKRERRNFDKEFKMMVVNLVSSGKPTKEVAEELGIKPDLVRRWRREHEQYQEGSFSGQGNTNMTDEQKEIARLRKALLDAQEERDILKKAVSIFSKNDGKFSSS</sequence>
<evidence type="ECO:0000256" key="1">
    <source>
        <dbReference type="SAM" id="Coils"/>
    </source>
</evidence>
<dbReference type="EMBL" id="CP106679">
    <property type="protein sequence ID" value="UXP33671.1"/>
    <property type="molecule type" value="Genomic_DNA"/>
</dbReference>
<dbReference type="EMBL" id="CP106679">
    <property type="protein sequence ID" value="UXP33049.1"/>
    <property type="molecule type" value="Genomic_DNA"/>
</dbReference>
<feature type="coiled-coil region" evidence="1">
    <location>
        <begin position="63"/>
        <end position="90"/>
    </location>
</feature>
<dbReference type="EMBL" id="CP106679">
    <property type="protein sequence ID" value="UXP30693.1"/>
    <property type="molecule type" value="Genomic_DNA"/>
</dbReference>
<evidence type="ECO:0000313" key="4">
    <source>
        <dbReference type="EMBL" id="UXP33049.1"/>
    </source>
</evidence>
<evidence type="ECO:0000313" key="3">
    <source>
        <dbReference type="EMBL" id="UXP32023.1"/>
    </source>
</evidence>
<dbReference type="InterPro" id="IPR009057">
    <property type="entry name" value="Homeodomain-like_sf"/>
</dbReference>
<dbReference type="PANTHER" id="PTHR33215:SF13">
    <property type="entry name" value="PROTEIN DISTAL ANTENNA"/>
    <property type="match status" value="1"/>
</dbReference>
<organism evidence="2 6">
    <name type="scientific">Reichenbachiella agarivorans</name>
    <dbReference type="NCBI Taxonomy" id="2979464"/>
    <lineage>
        <taxon>Bacteria</taxon>
        <taxon>Pseudomonadati</taxon>
        <taxon>Bacteroidota</taxon>
        <taxon>Cytophagia</taxon>
        <taxon>Cytophagales</taxon>
        <taxon>Reichenbachiellaceae</taxon>
        <taxon>Reichenbachiella</taxon>
    </lineage>
</organism>
<gene>
    <name evidence="4" type="ORF">N6H18_03640</name>
    <name evidence="5" type="ORF">N6H18_06855</name>
    <name evidence="2" type="ORF">N6H18_10035</name>
    <name evidence="3" type="ORF">N6H18_16900</name>
</gene>
<evidence type="ECO:0000313" key="6">
    <source>
        <dbReference type="Proteomes" id="UP001065174"/>
    </source>
</evidence>
<dbReference type="EMBL" id="CP106679">
    <property type="protein sequence ID" value="UXP32023.1"/>
    <property type="molecule type" value="Genomic_DNA"/>
</dbReference>
<keyword evidence="6" id="KW-1185">Reference proteome</keyword>
<dbReference type="Pfam" id="PF01527">
    <property type="entry name" value="HTH_Tnp_1"/>
    <property type="match status" value="1"/>
</dbReference>
<dbReference type="PANTHER" id="PTHR33215">
    <property type="entry name" value="PROTEIN DISTAL ANTENNA"/>
    <property type="match status" value="1"/>
</dbReference>
<name>A0ABY6CJK1_9BACT</name>
<evidence type="ECO:0000313" key="2">
    <source>
        <dbReference type="EMBL" id="UXP30693.1"/>
    </source>
</evidence>
<dbReference type="RefSeq" id="WP_262308139.1">
    <property type="nucleotide sequence ID" value="NZ_CP106679.1"/>
</dbReference>
<reference evidence="2" key="1">
    <citation type="submission" date="2022-09" db="EMBL/GenBank/DDBJ databases">
        <title>Comparative genomics and taxonomic characterization of three novel marine species of genus Reichenbachiella exhibiting antioxidant and polysaccharide degradation activities.</title>
        <authorList>
            <person name="Muhammad N."/>
            <person name="Lee Y.-J."/>
            <person name="Ko J."/>
            <person name="Kim S.-G."/>
        </authorList>
    </citation>
    <scope>NUCLEOTIDE SEQUENCE</scope>
    <source>
        <strain evidence="2">BKB1-1</strain>
    </source>
</reference>
<dbReference type="Gene3D" id="1.10.10.60">
    <property type="entry name" value="Homeodomain-like"/>
    <property type="match status" value="1"/>
</dbReference>
<dbReference type="Proteomes" id="UP001065174">
    <property type="component" value="Chromosome"/>
</dbReference>